<protein>
    <submittedName>
        <fullName evidence="2">Uncharacterized protein</fullName>
    </submittedName>
</protein>
<keyword evidence="1" id="KW-0812">Transmembrane</keyword>
<dbReference type="RefSeq" id="WP_187794645.1">
    <property type="nucleotide sequence ID" value="NZ_JACOQL010000005.1"/>
</dbReference>
<feature type="transmembrane region" description="Helical" evidence="1">
    <location>
        <begin position="39"/>
        <end position="68"/>
    </location>
</feature>
<keyword evidence="3" id="KW-1185">Reference proteome</keyword>
<name>A0A926J7A7_9RHOB</name>
<feature type="transmembrane region" description="Helical" evidence="1">
    <location>
        <begin position="12"/>
        <end position="33"/>
    </location>
</feature>
<evidence type="ECO:0000313" key="3">
    <source>
        <dbReference type="Proteomes" id="UP000608594"/>
    </source>
</evidence>
<reference evidence="2" key="1">
    <citation type="submission" date="2020-08" db="EMBL/GenBank/DDBJ databases">
        <title>Paracoccus amoyensis sp. nov., isolated from the surface seawater at coast of Xiamen, Fujian.</title>
        <authorList>
            <person name="Lyu L."/>
        </authorList>
    </citation>
    <scope>NUCLEOTIDE SEQUENCE</scope>
    <source>
        <strain evidence="2">11-3</strain>
    </source>
</reference>
<accession>A0A926J7A7</accession>
<dbReference type="AlphaFoldDB" id="A0A926J7A7"/>
<evidence type="ECO:0000313" key="2">
    <source>
        <dbReference type="EMBL" id="MBC9248137.1"/>
    </source>
</evidence>
<keyword evidence="1" id="KW-0472">Membrane</keyword>
<dbReference type="Proteomes" id="UP000608594">
    <property type="component" value="Unassembled WGS sequence"/>
</dbReference>
<comment type="caution">
    <text evidence="2">The sequence shown here is derived from an EMBL/GenBank/DDBJ whole genome shotgun (WGS) entry which is preliminary data.</text>
</comment>
<dbReference type="EMBL" id="JACOQL010000005">
    <property type="protein sequence ID" value="MBC9248137.1"/>
    <property type="molecule type" value="Genomic_DNA"/>
</dbReference>
<evidence type="ECO:0000256" key="1">
    <source>
        <dbReference type="SAM" id="Phobius"/>
    </source>
</evidence>
<sequence>MRDFFIDWAERLIAVFVILAAIGILIAGIGAMFSGVPGAFLQGLLLLIGGAVYLIIMGGIMYVAFGIYRNTAETNRLLNELLRK</sequence>
<gene>
    <name evidence="2" type="ORF">H4P12_15780</name>
</gene>
<organism evidence="2 3">
    <name type="scientific">Paracoccus amoyensis</name>
    <dbReference type="NCBI Taxonomy" id="2760093"/>
    <lineage>
        <taxon>Bacteria</taxon>
        <taxon>Pseudomonadati</taxon>
        <taxon>Pseudomonadota</taxon>
        <taxon>Alphaproteobacteria</taxon>
        <taxon>Rhodobacterales</taxon>
        <taxon>Paracoccaceae</taxon>
        <taxon>Paracoccus</taxon>
    </lineage>
</organism>
<proteinExistence type="predicted"/>
<keyword evidence="1" id="KW-1133">Transmembrane helix</keyword>